<protein>
    <recommendedName>
        <fullName evidence="4">Phosphopantetheine adenylyltransferase</fullName>
    </recommendedName>
</protein>
<dbReference type="eggNOG" id="ENOG5032S4C">
    <property type="taxonomic scope" value="Bacteria"/>
</dbReference>
<evidence type="ECO:0000313" key="2">
    <source>
        <dbReference type="EMBL" id="SDM51390.1"/>
    </source>
</evidence>
<keyword evidence="1" id="KW-0812">Transmembrane</keyword>
<accession>A0A1G9TUB7</accession>
<feature type="transmembrane region" description="Helical" evidence="1">
    <location>
        <begin position="48"/>
        <end position="67"/>
    </location>
</feature>
<reference evidence="2 3" key="1">
    <citation type="submission" date="2016-10" db="EMBL/GenBank/DDBJ databases">
        <authorList>
            <person name="de Groot N.N."/>
        </authorList>
    </citation>
    <scope>NUCLEOTIDE SEQUENCE [LARGE SCALE GENOMIC DNA]</scope>
    <source>
        <strain evidence="2 3">DSM 44149</strain>
    </source>
</reference>
<keyword evidence="1" id="KW-0472">Membrane</keyword>
<gene>
    <name evidence="2" type="ORF">SAMN04489726_2005</name>
</gene>
<sequence length="129" mass="13315">MRRERIAQALLVVAGLINIAPSFGAISLDLARSAYGVDIAGADMEALFRHRAVLLGIVGTTLVVAAFRPRLRAAAITANAVSFGSFVLCGLVGGQLNAELTRVAWVDVAGLGVLAACAATKAERVVDDP</sequence>
<dbReference type="Proteomes" id="UP000183376">
    <property type="component" value="Chromosome I"/>
</dbReference>
<dbReference type="AlphaFoldDB" id="A0A1G9TUB7"/>
<feature type="transmembrane region" description="Helical" evidence="1">
    <location>
        <begin position="74"/>
        <end position="96"/>
    </location>
</feature>
<organism evidence="2 3">
    <name type="scientific">Allokutzneria albata</name>
    <name type="common">Kibdelosporangium albatum</name>
    <dbReference type="NCBI Taxonomy" id="211114"/>
    <lineage>
        <taxon>Bacteria</taxon>
        <taxon>Bacillati</taxon>
        <taxon>Actinomycetota</taxon>
        <taxon>Actinomycetes</taxon>
        <taxon>Pseudonocardiales</taxon>
        <taxon>Pseudonocardiaceae</taxon>
        <taxon>Allokutzneria</taxon>
    </lineage>
</organism>
<keyword evidence="3" id="KW-1185">Reference proteome</keyword>
<keyword evidence="1" id="KW-1133">Transmembrane helix</keyword>
<name>A0A1G9TUB7_ALLAB</name>
<dbReference type="RefSeq" id="WP_156051804.1">
    <property type="nucleotide sequence ID" value="NZ_JOEF01000043.1"/>
</dbReference>
<proteinExistence type="predicted"/>
<dbReference type="EMBL" id="LT629701">
    <property type="protein sequence ID" value="SDM51390.1"/>
    <property type="molecule type" value="Genomic_DNA"/>
</dbReference>
<dbReference type="OrthoDB" id="4570117at2"/>
<evidence type="ECO:0000313" key="3">
    <source>
        <dbReference type="Proteomes" id="UP000183376"/>
    </source>
</evidence>
<evidence type="ECO:0000256" key="1">
    <source>
        <dbReference type="SAM" id="Phobius"/>
    </source>
</evidence>
<dbReference type="STRING" id="211114.SAMN04489726_2005"/>
<evidence type="ECO:0008006" key="4">
    <source>
        <dbReference type="Google" id="ProtNLM"/>
    </source>
</evidence>